<reference evidence="3 4" key="1">
    <citation type="submission" date="2018-08" db="EMBL/GenBank/DDBJ databases">
        <title>Chitinophagaceae sp. K23C18032701, a novel bacterium isolated from forest soil.</title>
        <authorList>
            <person name="Wang C."/>
        </authorList>
    </citation>
    <scope>NUCLEOTIDE SEQUENCE [LARGE SCALE GENOMIC DNA]</scope>
    <source>
        <strain evidence="3 4">K23C18032701</strain>
    </source>
</reference>
<feature type="chain" id="PRO_5017705969" description="BZIP transcription factor" evidence="2">
    <location>
        <begin position="20"/>
        <end position="498"/>
    </location>
</feature>
<comment type="caution">
    <text evidence="3">The sequence shown here is derived from an EMBL/GenBank/DDBJ whole genome shotgun (WGS) entry which is preliminary data.</text>
</comment>
<sequence>MKKLKIILALLLMVASASAQWQVNTTPANADTAFTWHSGAVGIGGSQYLNAKLTVAGPIVQTTNAYFKTARLFVQSPPSIPQNNFTTAFISSGIFWNSDSMKWQINDNDLNSIAMMRVNNGDMNFYVRPGPTNPAPFLIEDSLTAMNVMTLRRGGRVGIGISNPFAKLHIVGNGVSMDTTAVLSGDMLIQANTGGRTTNRGAQLEFVLPAYASGTNPMGQARIIAVAGDNIHGSAVGKMILGTRRQFNKLGTGTNWYYGDDLVIDGKGNIGIGTSTPAKKFTVSYAGTLLDANETITSDVIIQGNTGSRTTTLGAALEFVLPANTDGTNLYGHARITALPANALTGNAAGKLVLGTRRQFNKVGAGTNWYYGDDIVIDGAGNVGIGTLNPQAKFAVNGTILTKQVKVSQSAANWPDYVFAPGYQLPSLDSVAQYITDNKHLPEMPAAKEVETNGQDVGDIQKLMLKKMEEMTLYMIELKKENASLKKRVEELEQRNGK</sequence>
<dbReference type="OrthoDB" id="655527at2"/>
<evidence type="ECO:0008006" key="5">
    <source>
        <dbReference type="Google" id="ProtNLM"/>
    </source>
</evidence>
<dbReference type="EMBL" id="QTJU01000003">
    <property type="protein sequence ID" value="RFM27950.1"/>
    <property type="molecule type" value="Genomic_DNA"/>
</dbReference>
<evidence type="ECO:0000256" key="2">
    <source>
        <dbReference type="SAM" id="SignalP"/>
    </source>
</evidence>
<protein>
    <recommendedName>
        <fullName evidence="5">BZIP transcription factor</fullName>
    </recommendedName>
</protein>
<gene>
    <name evidence="3" type="ORF">DXN05_10410</name>
</gene>
<dbReference type="Proteomes" id="UP000261284">
    <property type="component" value="Unassembled WGS sequence"/>
</dbReference>
<dbReference type="RefSeq" id="WP_116847197.1">
    <property type="nucleotide sequence ID" value="NZ_QTJU01000003.1"/>
</dbReference>
<accession>A0A3E1NJ38</accession>
<feature type="signal peptide" evidence="2">
    <location>
        <begin position="1"/>
        <end position="19"/>
    </location>
</feature>
<keyword evidence="1" id="KW-0175">Coiled coil</keyword>
<organism evidence="3 4">
    <name type="scientific">Deminuibacter soli</name>
    <dbReference type="NCBI Taxonomy" id="2291815"/>
    <lineage>
        <taxon>Bacteria</taxon>
        <taxon>Pseudomonadati</taxon>
        <taxon>Bacteroidota</taxon>
        <taxon>Chitinophagia</taxon>
        <taxon>Chitinophagales</taxon>
        <taxon>Chitinophagaceae</taxon>
        <taxon>Deminuibacter</taxon>
    </lineage>
</organism>
<dbReference type="AlphaFoldDB" id="A0A3E1NJ38"/>
<name>A0A3E1NJ38_9BACT</name>
<keyword evidence="2" id="KW-0732">Signal</keyword>
<keyword evidence="4" id="KW-1185">Reference proteome</keyword>
<evidence type="ECO:0000313" key="3">
    <source>
        <dbReference type="EMBL" id="RFM27950.1"/>
    </source>
</evidence>
<proteinExistence type="predicted"/>
<feature type="coiled-coil region" evidence="1">
    <location>
        <begin position="468"/>
        <end position="495"/>
    </location>
</feature>
<evidence type="ECO:0000313" key="4">
    <source>
        <dbReference type="Proteomes" id="UP000261284"/>
    </source>
</evidence>
<evidence type="ECO:0000256" key="1">
    <source>
        <dbReference type="SAM" id="Coils"/>
    </source>
</evidence>